<dbReference type="Proteomes" id="UP000007887">
    <property type="component" value="Plasmid pSRC5"/>
</dbReference>
<evidence type="ECO:0000313" key="2">
    <source>
        <dbReference type="Proteomes" id="UP000007887"/>
    </source>
</evidence>
<keyword evidence="1" id="KW-0614">Plasmid</keyword>
<organism evidence="1 2">
    <name type="scientific">Selenomonas ruminantium subsp. lactilytica (strain NBRC 103574 / TAM6421)</name>
    <dbReference type="NCBI Taxonomy" id="927704"/>
    <lineage>
        <taxon>Bacteria</taxon>
        <taxon>Bacillati</taxon>
        <taxon>Bacillota</taxon>
        <taxon>Negativicutes</taxon>
        <taxon>Selenomonadales</taxon>
        <taxon>Selenomonadaceae</taxon>
        <taxon>Selenomonas</taxon>
    </lineage>
</organism>
<dbReference type="RefSeq" id="WP_014426234.1">
    <property type="nucleotide sequence ID" value="NC_017074.1"/>
</dbReference>
<dbReference type="HOGENOM" id="CLU_2737768_0_0_9"/>
<accession>I0GWS9</accession>
<dbReference type="EMBL" id="AP012301">
    <property type="protein sequence ID" value="BAL85216.1"/>
    <property type="molecule type" value="Genomic_DNA"/>
</dbReference>
<dbReference type="AlphaFoldDB" id="I0GWS9"/>
<gene>
    <name evidence="1" type="ordered locus">SELR_pSRC500420</name>
</gene>
<sequence length="71" mass="7522">MKAIMYILQNWTLTHTFVLAFLAGWFANGFGAGLDLTALATAYGVAAGVNVTKYGIASTLNSKPGEKPEVK</sequence>
<name>I0GWS9_SELRL</name>
<protein>
    <submittedName>
        <fullName evidence="1">Uncharacterized protein</fullName>
    </submittedName>
</protein>
<proteinExistence type="predicted"/>
<reference evidence="1 2" key="1">
    <citation type="submission" date="2011-10" db="EMBL/GenBank/DDBJ databases">
        <title>Whole genome sequence of Selenomonas ruminantium subsp. lactilytica TAM6421.</title>
        <authorList>
            <person name="Oguchi A."/>
            <person name="Ankai A."/>
            <person name="Kaneko J."/>
            <person name="Yamada-Narita S."/>
            <person name="Fukui S."/>
            <person name="Takahashi M."/>
            <person name="Onodera T."/>
            <person name="Kojima S."/>
            <person name="Fushimi T."/>
            <person name="Abe N."/>
            <person name="Kamio Y."/>
            <person name="Yamazaki S."/>
            <person name="Fujita N."/>
        </authorList>
    </citation>
    <scope>NUCLEOTIDE SEQUENCE [LARGE SCALE GENOMIC DNA]</scope>
    <source>
        <strain evidence="2">NBRC 103574 / TAM6421</strain>
        <plasmid evidence="1 2">pSRC5</plasmid>
    </source>
</reference>
<dbReference type="KEGG" id="sri:SELR_pSRC500420"/>
<geneLocation type="plasmid" evidence="1 2">
    <name>pSRC5</name>
</geneLocation>
<evidence type="ECO:0000313" key="1">
    <source>
        <dbReference type="EMBL" id="BAL85216.1"/>
    </source>
</evidence>
<dbReference type="PATRIC" id="fig|927704.6.peg.3559"/>